<dbReference type="AlphaFoldDB" id="A0A852U132"/>
<feature type="binding site" evidence="7">
    <location>
        <begin position="5"/>
        <end position="10"/>
    </location>
    <ligand>
        <name>NADP(+)</name>
        <dbReference type="ChEBI" id="CHEBI:58349"/>
    </ligand>
</feature>
<evidence type="ECO:0000256" key="2">
    <source>
        <dbReference type="ARBA" id="ARBA00022857"/>
    </source>
</evidence>
<dbReference type="PANTHER" id="PTHR11645">
    <property type="entry name" value="PYRROLINE-5-CARBOXYLATE REDUCTASE"/>
    <property type="match status" value="1"/>
</dbReference>
<keyword evidence="2 5" id="KW-0521">NADP</keyword>
<dbReference type="PIRSF" id="PIRSF000193">
    <property type="entry name" value="Pyrrol-5-carb_rd"/>
    <property type="match status" value="1"/>
</dbReference>
<dbReference type="InterPro" id="IPR036291">
    <property type="entry name" value="NAD(P)-bd_dom_sf"/>
</dbReference>
<comment type="function">
    <text evidence="4 5">Catalyzes the reduction of 1-pyrroline-5-carboxylate (PCA) to L-proline.</text>
</comment>
<dbReference type="HAMAP" id="MF_01925">
    <property type="entry name" value="P5C_reductase"/>
    <property type="match status" value="1"/>
</dbReference>
<dbReference type="SUPFAM" id="SSF51735">
    <property type="entry name" value="NAD(P)-binding Rossmann-fold domains"/>
    <property type="match status" value="1"/>
</dbReference>
<dbReference type="InterPro" id="IPR053790">
    <property type="entry name" value="P5CR-like_CS"/>
</dbReference>
<dbReference type="InterPro" id="IPR029036">
    <property type="entry name" value="P5CR_dimer"/>
</dbReference>
<comment type="subcellular location">
    <subcellularLocation>
        <location evidence="5">Cytoplasm</location>
    </subcellularLocation>
</comment>
<evidence type="ECO:0000256" key="4">
    <source>
        <dbReference type="ARBA" id="ARBA00058118"/>
    </source>
</evidence>
<comment type="catalytic activity">
    <reaction evidence="5">
        <text>L-proline + NAD(+) = (S)-1-pyrroline-5-carboxylate + NADH + 2 H(+)</text>
        <dbReference type="Rhea" id="RHEA:14105"/>
        <dbReference type="ChEBI" id="CHEBI:15378"/>
        <dbReference type="ChEBI" id="CHEBI:17388"/>
        <dbReference type="ChEBI" id="CHEBI:57540"/>
        <dbReference type="ChEBI" id="CHEBI:57945"/>
        <dbReference type="ChEBI" id="CHEBI:60039"/>
        <dbReference type="EC" id="1.5.1.2"/>
    </reaction>
</comment>
<name>A0A852U132_9ACTN</name>
<reference evidence="11 12" key="1">
    <citation type="submission" date="2020-07" db="EMBL/GenBank/DDBJ databases">
        <title>Sequencing the genomes of 1000 actinobacteria strains.</title>
        <authorList>
            <person name="Klenk H.-P."/>
        </authorList>
    </citation>
    <scope>NUCLEOTIDE SEQUENCE [LARGE SCALE GENOMIC DNA]</scope>
    <source>
        <strain evidence="11 12">CXB654</strain>
    </source>
</reference>
<evidence type="ECO:0000256" key="5">
    <source>
        <dbReference type="HAMAP-Rule" id="MF_01925"/>
    </source>
</evidence>
<gene>
    <name evidence="5" type="primary">proC</name>
    <name evidence="11" type="ORF">HDA32_005048</name>
</gene>
<feature type="binding site" evidence="7">
    <location>
        <begin position="65"/>
        <end position="68"/>
    </location>
    <ligand>
        <name>NADP(+)</name>
        <dbReference type="ChEBI" id="CHEBI:58349"/>
    </ligand>
</feature>
<dbReference type="GO" id="GO:0005737">
    <property type="term" value="C:cytoplasm"/>
    <property type="evidence" value="ECO:0007669"/>
    <property type="project" value="UniProtKB-SubCell"/>
</dbReference>
<dbReference type="GO" id="GO:0055129">
    <property type="term" value="P:L-proline biosynthetic process"/>
    <property type="evidence" value="ECO:0007669"/>
    <property type="project" value="UniProtKB-UniRule"/>
</dbReference>
<comment type="pathway">
    <text evidence="5 8">Amino-acid biosynthesis; L-proline biosynthesis; L-proline from L-glutamate 5-semialdehyde: step 1/1.</text>
</comment>
<evidence type="ECO:0000313" key="11">
    <source>
        <dbReference type="EMBL" id="NYE49928.1"/>
    </source>
</evidence>
<evidence type="ECO:0000259" key="10">
    <source>
        <dbReference type="Pfam" id="PF14748"/>
    </source>
</evidence>
<dbReference type="PANTHER" id="PTHR11645:SF0">
    <property type="entry name" value="PYRROLINE-5-CARBOXYLATE REDUCTASE 3"/>
    <property type="match status" value="1"/>
</dbReference>
<comment type="caution">
    <text evidence="11">The sequence shown here is derived from an EMBL/GenBank/DDBJ whole genome shotgun (WGS) entry which is preliminary data.</text>
</comment>
<dbReference type="EC" id="1.5.1.2" evidence="5 6"/>
<evidence type="ECO:0000256" key="6">
    <source>
        <dbReference type="NCBIfam" id="TIGR00112"/>
    </source>
</evidence>
<dbReference type="Pfam" id="PF03807">
    <property type="entry name" value="F420_oxidored"/>
    <property type="match status" value="1"/>
</dbReference>
<keyword evidence="5 8" id="KW-0641">Proline biosynthesis</keyword>
<keyword evidence="3 5" id="KW-0560">Oxidoreductase</keyword>
<protein>
    <recommendedName>
        <fullName evidence="5 6">Pyrroline-5-carboxylate reductase</fullName>
        <shortName evidence="5">P5C reductase</shortName>
        <shortName evidence="5">P5CR</shortName>
        <ecNumber evidence="5 6">1.5.1.2</ecNumber>
    </recommendedName>
    <alternativeName>
        <fullName evidence="5">PCA reductase</fullName>
    </alternativeName>
</protein>
<comment type="catalytic activity">
    <reaction evidence="5 8">
        <text>L-proline + NADP(+) = (S)-1-pyrroline-5-carboxylate + NADPH + 2 H(+)</text>
        <dbReference type="Rhea" id="RHEA:14109"/>
        <dbReference type="ChEBI" id="CHEBI:15378"/>
        <dbReference type="ChEBI" id="CHEBI:17388"/>
        <dbReference type="ChEBI" id="CHEBI:57783"/>
        <dbReference type="ChEBI" id="CHEBI:58349"/>
        <dbReference type="ChEBI" id="CHEBI:60039"/>
        <dbReference type="EC" id="1.5.1.2"/>
    </reaction>
</comment>
<dbReference type="InterPro" id="IPR028939">
    <property type="entry name" value="P5C_Rdtase_cat_N"/>
</dbReference>
<dbReference type="InterPro" id="IPR008927">
    <property type="entry name" value="6-PGluconate_DH-like_C_sf"/>
</dbReference>
<dbReference type="GO" id="GO:0004735">
    <property type="term" value="F:pyrroline-5-carboxylate reductase activity"/>
    <property type="evidence" value="ECO:0007669"/>
    <property type="project" value="UniProtKB-UniRule"/>
</dbReference>
<dbReference type="RefSeq" id="WP_179645501.1">
    <property type="nucleotide sequence ID" value="NZ_BAAAYY010000048.1"/>
</dbReference>
<evidence type="ECO:0000259" key="9">
    <source>
        <dbReference type="Pfam" id="PF03807"/>
    </source>
</evidence>
<accession>A0A852U132</accession>
<dbReference type="EMBL" id="JACCCC010000001">
    <property type="protein sequence ID" value="NYE49928.1"/>
    <property type="molecule type" value="Genomic_DNA"/>
</dbReference>
<dbReference type="Gene3D" id="1.10.3730.10">
    <property type="entry name" value="ProC C-terminal domain-like"/>
    <property type="match status" value="1"/>
</dbReference>
<evidence type="ECO:0000256" key="3">
    <source>
        <dbReference type="ARBA" id="ARBA00023002"/>
    </source>
</evidence>
<dbReference type="Proteomes" id="UP000589036">
    <property type="component" value="Unassembled WGS sequence"/>
</dbReference>
<keyword evidence="5" id="KW-0963">Cytoplasm</keyword>
<dbReference type="NCBIfam" id="TIGR00112">
    <property type="entry name" value="proC"/>
    <property type="match status" value="1"/>
</dbReference>
<comment type="similarity">
    <text evidence="1 5 8">Belongs to the pyrroline-5-carboxylate reductase family.</text>
</comment>
<dbReference type="Gene3D" id="3.40.50.720">
    <property type="entry name" value="NAD(P)-binding Rossmann-like Domain"/>
    <property type="match status" value="1"/>
</dbReference>
<dbReference type="SUPFAM" id="SSF48179">
    <property type="entry name" value="6-phosphogluconate dehydrogenase C-terminal domain-like"/>
    <property type="match status" value="1"/>
</dbReference>
<dbReference type="FunFam" id="1.10.3730.10:FF:000001">
    <property type="entry name" value="Pyrroline-5-carboxylate reductase"/>
    <property type="match status" value="1"/>
</dbReference>
<organism evidence="11 12">
    <name type="scientific">Spinactinospora alkalitolerans</name>
    <dbReference type="NCBI Taxonomy" id="687207"/>
    <lineage>
        <taxon>Bacteria</taxon>
        <taxon>Bacillati</taxon>
        <taxon>Actinomycetota</taxon>
        <taxon>Actinomycetes</taxon>
        <taxon>Streptosporangiales</taxon>
        <taxon>Nocardiopsidaceae</taxon>
        <taxon>Spinactinospora</taxon>
    </lineage>
</organism>
<feature type="domain" description="Pyrroline-5-carboxylate reductase catalytic N-terminal" evidence="9">
    <location>
        <begin position="2"/>
        <end position="94"/>
    </location>
</feature>
<evidence type="ECO:0000256" key="7">
    <source>
        <dbReference type="PIRSR" id="PIRSR000193-1"/>
    </source>
</evidence>
<proteinExistence type="inferred from homology"/>
<evidence type="ECO:0000313" key="12">
    <source>
        <dbReference type="Proteomes" id="UP000589036"/>
    </source>
</evidence>
<dbReference type="UniPathway" id="UPA00098">
    <property type="reaction ID" value="UER00361"/>
</dbReference>
<dbReference type="InterPro" id="IPR000304">
    <property type="entry name" value="Pyrroline-COOH_reductase"/>
</dbReference>
<feature type="domain" description="Pyrroline-5-carboxylate reductase dimerisation" evidence="10">
    <location>
        <begin position="157"/>
        <end position="261"/>
    </location>
</feature>
<evidence type="ECO:0000256" key="1">
    <source>
        <dbReference type="ARBA" id="ARBA00005525"/>
    </source>
</evidence>
<sequence>MIAIIGAGKMGEALLAGLLSTGHDPADVLVTEPRHEHAQELRARYGVEVVPAGSAAERADTLILALKPQDMIGLLDDIGPKLTADRLVVSVAAGITTSVLEKHLSGSVPVVRAMPNTPALVGRGMTAVAAGHYAADEHLDRAERLLSTVGEVLRVPERHMDTVTALSGSGPAYFYFIAETMIEAGVLMGMPRETAEKLVTQTIVGSATMLRESGEHPVVLREAVSSPGGTTSAAVRELERHGVRTAFTDAIEAARDRSRELSEG</sequence>
<keyword evidence="12" id="KW-1185">Reference proteome</keyword>
<dbReference type="Pfam" id="PF14748">
    <property type="entry name" value="P5CR_dimer"/>
    <property type="match status" value="1"/>
</dbReference>
<evidence type="ECO:0000256" key="8">
    <source>
        <dbReference type="RuleBase" id="RU003903"/>
    </source>
</evidence>
<dbReference type="PROSITE" id="PS00521">
    <property type="entry name" value="P5CR"/>
    <property type="match status" value="1"/>
</dbReference>
<keyword evidence="5 8" id="KW-0028">Amino-acid biosynthesis</keyword>